<protein>
    <recommendedName>
        <fullName evidence="4">Transketolase-like pyrimidine-binding domain-containing protein</fullName>
    </recommendedName>
</protein>
<dbReference type="InterPro" id="IPR029061">
    <property type="entry name" value="THDP-binding"/>
</dbReference>
<dbReference type="NCBIfam" id="NF006667">
    <property type="entry name" value="PRK09212.1"/>
    <property type="match status" value="1"/>
</dbReference>
<dbReference type="InterPro" id="IPR009014">
    <property type="entry name" value="Transketo_C/PFOR_II"/>
</dbReference>
<comment type="cofactor">
    <cofactor evidence="1">
        <name>thiamine diphosphate</name>
        <dbReference type="ChEBI" id="CHEBI:58937"/>
    </cofactor>
</comment>
<dbReference type="FunFam" id="3.40.50.920:FF:000001">
    <property type="entry name" value="Pyruvate dehydrogenase E1 beta subunit"/>
    <property type="match status" value="1"/>
</dbReference>
<evidence type="ECO:0000256" key="3">
    <source>
        <dbReference type="ARBA" id="ARBA00023052"/>
    </source>
</evidence>
<dbReference type="CDD" id="cd07036">
    <property type="entry name" value="TPP_PYR_E1-PDHc-beta_like"/>
    <property type="match status" value="1"/>
</dbReference>
<evidence type="ECO:0000256" key="2">
    <source>
        <dbReference type="ARBA" id="ARBA00023002"/>
    </source>
</evidence>
<proteinExistence type="predicted"/>
<dbReference type="Gene3D" id="3.40.50.920">
    <property type="match status" value="1"/>
</dbReference>
<accession>A0A0F9DJB8</accession>
<dbReference type="FunFam" id="3.40.50.970:FF:000001">
    <property type="entry name" value="Pyruvate dehydrogenase E1 beta subunit"/>
    <property type="match status" value="1"/>
</dbReference>
<dbReference type="SUPFAM" id="SSF52922">
    <property type="entry name" value="TK C-terminal domain-like"/>
    <property type="match status" value="1"/>
</dbReference>
<dbReference type="Pfam" id="PF02779">
    <property type="entry name" value="Transket_pyr"/>
    <property type="match status" value="1"/>
</dbReference>
<dbReference type="SUPFAM" id="SSF52518">
    <property type="entry name" value="Thiamin diphosphate-binding fold (THDP-binding)"/>
    <property type="match status" value="1"/>
</dbReference>
<gene>
    <name evidence="5" type="ORF">LCGC14_2539030</name>
</gene>
<reference evidence="5" key="1">
    <citation type="journal article" date="2015" name="Nature">
        <title>Complex archaea that bridge the gap between prokaryotes and eukaryotes.</title>
        <authorList>
            <person name="Spang A."/>
            <person name="Saw J.H."/>
            <person name="Jorgensen S.L."/>
            <person name="Zaremba-Niedzwiedzka K."/>
            <person name="Martijn J."/>
            <person name="Lind A.E."/>
            <person name="van Eijk R."/>
            <person name="Schleper C."/>
            <person name="Guy L."/>
            <person name="Ettema T.J."/>
        </authorList>
    </citation>
    <scope>NUCLEOTIDE SEQUENCE</scope>
</reference>
<keyword evidence="3" id="KW-0786">Thiamine pyrophosphate</keyword>
<dbReference type="EMBL" id="LAZR01041389">
    <property type="protein sequence ID" value="KKL12113.1"/>
    <property type="molecule type" value="Genomic_DNA"/>
</dbReference>
<dbReference type="InterPro" id="IPR033248">
    <property type="entry name" value="Transketolase_C"/>
</dbReference>
<dbReference type="GO" id="GO:0016491">
    <property type="term" value="F:oxidoreductase activity"/>
    <property type="evidence" value="ECO:0007669"/>
    <property type="project" value="UniProtKB-KW"/>
</dbReference>
<dbReference type="AlphaFoldDB" id="A0A0F9DJB8"/>
<dbReference type="InterPro" id="IPR005475">
    <property type="entry name" value="Transketolase-like_Pyr-bd"/>
</dbReference>
<comment type="caution">
    <text evidence="5">The sequence shown here is derived from an EMBL/GenBank/DDBJ whole genome shotgun (WGS) entry which is preliminary data.</text>
</comment>
<dbReference type="Gene3D" id="3.40.50.970">
    <property type="match status" value="1"/>
</dbReference>
<organism evidence="5">
    <name type="scientific">marine sediment metagenome</name>
    <dbReference type="NCBI Taxonomy" id="412755"/>
    <lineage>
        <taxon>unclassified sequences</taxon>
        <taxon>metagenomes</taxon>
        <taxon>ecological metagenomes</taxon>
    </lineage>
</organism>
<dbReference type="PANTHER" id="PTHR43257:SF2">
    <property type="entry name" value="PYRUVATE DEHYDROGENASE E1 COMPONENT SUBUNIT BETA"/>
    <property type="match status" value="1"/>
</dbReference>
<evidence type="ECO:0000259" key="4">
    <source>
        <dbReference type="SMART" id="SM00861"/>
    </source>
</evidence>
<feature type="domain" description="Transketolase-like pyrimidine-binding" evidence="4">
    <location>
        <begin position="4"/>
        <end position="181"/>
    </location>
</feature>
<feature type="non-terminal residue" evidence="5">
    <location>
        <position position="1"/>
    </location>
</feature>
<dbReference type="Pfam" id="PF02780">
    <property type="entry name" value="Transketolase_C"/>
    <property type="match status" value="1"/>
</dbReference>
<keyword evidence="2" id="KW-0560">Oxidoreductase</keyword>
<dbReference type="PANTHER" id="PTHR43257">
    <property type="entry name" value="PYRUVATE DEHYDROGENASE E1 COMPONENT BETA SUBUNIT"/>
    <property type="match status" value="1"/>
</dbReference>
<sequence length="327" mass="35879">AKEMSYQEAIREALREEMIRNEKVFLLGEDIAKHGGAFGVTRTLFDQFGSERVRNTPISENTIAGAAVGAALVGMRPVAEIMFVDFSGLAMDQICNQAAKLRFMTGGQCSVPIVIRMAQGGGAGKSTAAQHSQSLEIWYAHIPGLKVVLPSTPYDAKGLLKSAIRDDNPVVFLEHKFLYSFNGLVPEEDYVVPLSRCDIKKMGEDVTVVASGYMVWFAMVAARKLENEGISVEVVDVQTISPLDEETIGNSARKTGRVVLVAEACRSYGPTGEWAIVVMEQAFEYLHAPIIRVTGRNTPIPFADSIENGVWPTADDVERSIREVMRY</sequence>
<evidence type="ECO:0000256" key="1">
    <source>
        <dbReference type="ARBA" id="ARBA00001964"/>
    </source>
</evidence>
<dbReference type="SMART" id="SM00861">
    <property type="entry name" value="Transket_pyr"/>
    <property type="match status" value="1"/>
</dbReference>
<name>A0A0F9DJB8_9ZZZZ</name>
<evidence type="ECO:0000313" key="5">
    <source>
        <dbReference type="EMBL" id="KKL12113.1"/>
    </source>
</evidence>